<feature type="non-terminal residue" evidence="1">
    <location>
        <position position="1"/>
    </location>
</feature>
<reference evidence="1" key="1">
    <citation type="submission" date="2018-05" db="EMBL/GenBank/DDBJ databases">
        <authorList>
            <person name="Lanie J.A."/>
            <person name="Ng W.-L."/>
            <person name="Kazmierczak K.M."/>
            <person name="Andrzejewski T.M."/>
            <person name="Davidsen T.M."/>
            <person name="Wayne K.J."/>
            <person name="Tettelin H."/>
            <person name="Glass J.I."/>
            <person name="Rusch D."/>
            <person name="Podicherti R."/>
            <person name="Tsui H.-C.T."/>
            <person name="Winkler M.E."/>
        </authorList>
    </citation>
    <scope>NUCLEOTIDE SEQUENCE</scope>
</reference>
<organism evidence="1">
    <name type="scientific">marine metagenome</name>
    <dbReference type="NCBI Taxonomy" id="408172"/>
    <lineage>
        <taxon>unclassified sequences</taxon>
        <taxon>metagenomes</taxon>
        <taxon>ecological metagenomes</taxon>
    </lineage>
</organism>
<protein>
    <recommendedName>
        <fullName evidence="2">VWA domain-containing protein</fullName>
    </recommendedName>
</protein>
<dbReference type="PANTHER" id="PTHR39338:SF7">
    <property type="entry name" value="BLL6692 PROTEIN"/>
    <property type="match status" value="1"/>
</dbReference>
<accession>A0A382RC08</accession>
<dbReference type="AlphaFoldDB" id="A0A382RC08"/>
<gene>
    <name evidence="1" type="ORF">METZ01_LOCUS347531</name>
</gene>
<proteinExistence type="predicted"/>
<sequence length="230" mass="26880">VKVWEARDFRNLDDSVELGTRNIKVALRRLRKLIRDSAEEEFDLDGTISSTAKKAGMLDIKYQPEKRNAVKVLAFFDVGGSMDPHIKICEELFSACKTEFKNLEYFYFHNFLYESIWKDNRRRQNERVMTEDVLHKYAADYRIIFVGDATMAPYEITNPGGSIEHWNEEAGALWMKRMVDVYDKVIWLNPVPSDHWEYSASVELTRSLVEDNMFPLTIRGLEDSMAFLSK</sequence>
<dbReference type="PANTHER" id="PTHR39338">
    <property type="entry name" value="BLL5662 PROTEIN-RELATED"/>
    <property type="match status" value="1"/>
</dbReference>
<evidence type="ECO:0000313" key="1">
    <source>
        <dbReference type="EMBL" id="SVC94677.1"/>
    </source>
</evidence>
<name>A0A382RC08_9ZZZZ</name>
<dbReference type="EMBL" id="UINC01120284">
    <property type="protein sequence ID" value="SVC94677.1"/>
    <property type="molecule type" value="Genomic_DNA"/>
</dbReference>
<evidence type="ECO:0008006" key="2">
    <source>
        <dbReference type="Google" id="ProtNLM"/>
    </source>
</evidence>